<dbReference type="Gramene" id="AET6Gv20102000.2">
    <property type="protein sequence ID" value="AET6Gv20102000.2"/>
    <property type="gene ID" value="AET6Gv20102000"/>
</dbReference>
<dbReference type="RefSeq" id="XP_040249219.1">
    <property type="nucleotide sequence ID" value="XM_040393285.3"/>
</dbReference>
<reference evidence="2" key="4">
    <citation type="submission" date="2019-03" db="UniProtKB">
        <authorList>
            <consortium name="EnsemblPlants"/>
        </authorList>
    </citation>
    <scope>IDENTIFICATION</scope>
</reference>
<dbReference type="OMA" id="VTECRQK"/>
<proteinExistence type="predicted"/>
<dbReference type="Proteomes" id="UP000015105">
    <property type="component" value="Chromosome 6D"/>
</dbReference>
<accession>A0A453MV86</accession>
<reference evidence="2" key="5">
    <citation type="journal article" date="2021" name="G3 (Bethesda)">
        <title>Aegilops tauschii genome assembly Aet v5.0 features greater sequence contiguity and improved annotation.</title>
        <authorList>
            <person name="Wang L."/>
            <person name="Zhu T."/>
            <person name="Rodriguez J.C."/>
            <person name="Deal K.R."/>
            <person name="Dubcovsky J."/>
            <person name="McGuire P.E."/>
            <person name="Lux T."/>
            <person name="Spannagl M."/>
            <person name="Mayer K.F.X."/>
            <person name="Baldrich P."/>
            <person name="Meyers B.C."/>
            <person name="Huo N."/>
            <person name="Gu Y.Q."/>
            <person name="Zhou H."/>
            <person name="Devos K.M."/>
            <person name="Bennetzen J.L."/>
            <person name="Unver T."/>
            <person name="Budak H."/>
            <person name="Gulick P.J."/>
            <person name="Galiba G."/>
            <person name="Kalapos B."/>
            <person name="Nelson D.R."/>
            <person name="Li P."/>
            <person name="You F.M."/>
            <person name="Luo M.C."/>
            <person name="Dvorak J."/>
        </authorList>
    </citation>
    <scope>NUCLEOTIDE SEQUENCE [LARGE SCALE GENOMIC DNA]</scope>
    <source>
        <strain evidence="2">cv. AL8/78</strain>
    </source>
</reference>
<dbReference type="SUPFAM" id="SSF81383">
    <property type="entry name" value="F-box domain"/>
    <property type="match status" value="1"/>
</dbReference>
<dbReference type="CDD" id="cd09917">
    <property type="entry name" value="F-box_SF"/>
    <property type="match status" value="1"/>
</dbReference>
<dbReference type="STRING" id="200361.A0A453MV86"/>
<sequence>MGGAATARPEHRRELRARLLPPRHGLQGTAPLPIHDELVEEIFLLLPTPTDLIRASAACVSFYRLVASRSFLRRFRKLHAPPLLGFLDHGREFIPAIRPHPSAPAADAVALAADFSLSFLTRDPYFTHAHYWDIEDVRNGRVLISRHPFHDLSLAVCDPLHRRYLLLPPIPEFEGWASLYNLRTGWQTFLGDEEEAVEETSFTVVSISQWGNWLGAIMFSSSTGQWRPSPWIEGFAFFNQCRYAYGCFYGVTECRQKLLVLDTRKMEFSLADLPPEARGSSERDVDIAFVEAGEGITGMFVHPGHTYNSISYLIKRNNGESSSEWRLEKTIPLDFTGSRFMGSSGRYLLLRCWREFPSPDLGTFTLDIKTFQFERVASQYGPYIYIATSHRRCCRHLQYQVVLRTRLRRWWNKAVLQVQAHRAGLQKAVEANAGGQAYALMIQDGAEVVMRTRQLTTKLVHLWVCFVYNVVIRKDRTSWSVLVGLDPTMIVVSVCHT</sequence>
<keyword evidence="3" id="KW-1185">Reference proteome</keyword>
<feature type="domain" description="F-box protein AT5G49610-like beta-propeller" evidence="1">
    <location>
        <begin position="134"/>
        <end position="333"/>
    </location>
</feature>
<dbReference type="GeneID" id="120966761"/>
<dbReference type="OrthoDB" id="10319655at2759"/>
<reference evidence="3" key="2">
    <citation type="journal article" date="2017" name="Nat. Plants">
        <title>The Aegilops tauschii genome reveals multiple impacts of transposons.</title>
        <authorList>
            <person name="Zhao G."/>
            <person name="Zou C."/>
            <person name="Li K."/>
            <person name="Wang K."/>
            <person name="Li T."/>
            <person name="Gao L."/>
            <person name="Zhang X."/>
            <person name="Wang H."/>
            <person name="Yang Z."/>
            <person name="Liu X."/>
            <person name="Jiang W."/>
            <person name="Mao L."/>
            <person name="Kong X."/>
            <person name="Jiao Y."/>
            <person name="Jia J."/>
        </authorList>
    </citation>
    <scope>NUCLEOTIDE SEQUENCE [LARGE SCALE GENOMIC DNA]</scope>
    <source>
        <strain evidence="3">cv. AL8/78</strain>
    </source>
</reference>
<dbReference type="InterPro" id="IPR056594">
    <property type="entry name" value="AT5G49610-like_b-prop"/>
</dbReference>
<reference evidence="2" key="3">
    <citation type="journal article" date="2017" name="Nature">
        <title>Genome sequence of the progenitor of the wheat D genome Aegilops tauschii.</title>
        <authorList>
            <person name="Luo M.C."/>
            <person name="Gu Y.Q."/>
            <person name="Puiu D."/>
            <person name="Wang H."/>
            <person name="Twardziok S.O."/>
            <person name="Deal K.R."/>
            <person name="Huo N."/>
            <person name="Zhu T."/>
            <person name="Wang L."/>
            <person name="Wang Y."/>
            <person name="McGuire P.E."/>
            <person name="Liu S."/>
            <person name="Long H."/>
            <person name="Ramasamy R.K."/>
            <person name="Rodriguez J.C."/>
            <person name="Van S.L."/>
            <person name="Yuan L."/>
            <person name="Wang Z."/>
            <person name="Xia Z."/>
            <person name="Xiao L."/>
            <person name="Anderson O.D."/>
            <person name="Ouyang S."/>
            <person name="Liang Y."/>
            <person name="Zimin A.V."/>
            <person name="Pertea G."/>
            <person name="Qi P."/>
            <person name="Bennetzen J.L."/>
            <person name="Dai X."/>
            <person name="Dawson M.W."/>
            <person name="Muller H.G."/>
            <person name="Kugler K."/>
            <person name="Rivarola-Duarte L."/>
            <person name="Spannagl M."/>
            <person name="Mayer K.F.X."/>
            <person name="Lu F.H."/>
            <person name="Bevan M.W."/>
            <person name="Leroy P."/>
            <person name="Li P."/>
            <person name="You F.M."/>
            <person name="Sun Q."/>
            <person name="Liu Z."/>
            <person name="Lyons E."/>
            <person name="Wicker T."/>
            <person name="Salzberg S.L."/>
            <person name="Devos K.M."/>
            <person name="Dvorak J."/>
        </authorList>
    </citation>
    <scope>NUCLEOTIDE SEQUENCE [LARGE SCALE GENOMIC DNA]</scope>
    <source>
        <strain evidence="2">cv. AL8/78</strain>
    </source>
</reference>
<evidence type="ECO:0000313" key="2">
    <source>
        <dbReference type="EnsemblPlants" id="AET6Gv20102000.2"/>
    </source>
</evidence>
<dbReference type="PANTHER" id="PTHR31264:SF23">
    <property type="entry name" value="F-BOX DOMAIN-CONTAINING PROTEIN"/>
    <property type="match status" value="1"/>
</dbReference>
<dbReference type="PANTHER" id="PTHR31264">
    <property type="entry name" value="OS07G0554500 PROTEIN-RELATED"/>
    <property type="match status" value="1"/>
</dbReference>
<evidence type="ECO:0000259" key="1">
    <source>
        <dbReference type="Pfam" id="PF23635"/>
    </source>
</evidence>
<dbReference type="Pfam" id="PF23635">
    <property type="entry name" value="Beta-prop_AT5G49610-like"/>
    <property type="match status" value="1"/>
</dbReference>
<organism evidence="2 3">
    <name type="scientific">Aegilops tauschii subsp. strangulata</name>
    <name type="common">Goatgrass</name>
    <dbReference type="NCBI Taxonomy" id="200361"/>
    <lineage>
        <taxon>Eukaryota</taxon>
        <taxon>Viridiplantae</taxon>
        <taxon>Streptophyta</taxon>
        <taxon>Embryophyta</taxon>
        <taxon>Tracheophyta</taxon>
        <taxon>Spermatophyta</taxon>
        <taxon>Magnoliopsida</taxon>
        <taxon>Liliopsida</taxon>
        <taxon>Poales</taxon>
        <taxon>Poaceae</taxon>
        <taxon>BOP clade</taxon>
        <taxon>Pooideae</taxon>
        <taxon>Triticodae</taxon>
        <taxon>Triticeae</taxon>
        <taxon>Triticinae</taxon>
        <taxon>Aegilops</taxon>
    </lineage>
</organism>
<reference evidence="3" key="1">
    <citation type="journal article" date="2014" name="Science">
        <title>Ancient hybridizations among the ancestral genomes of bread wheat.</title>
        <authorList>
            <consortium name="International Wheat Genome Sequencing Consortium,"/>
            <person name="Marcussen T."/>
            <person name="Sandve S.R."/>
            <person name="Heier L."/>
            <person name="Spannagl M."/>
            <person name="Pfeifer M."/>
            <person name="Jakobsen K.S."/>
            <person name="Wulff B.B."/>
            <person name="Steuernagel B."/>
            <person name="Mayer K.F."/>
            <person name="Olsen O.A."/>
        </authorList>
    </citation>
    <scope>NUCLEOTIDE SEQUENCE [LARGE SCALE GENOMIC DNA]</scope>
    <source>
        <strain evidence="3">cv. AL8/78</strain>
    </source>
</reference>
<dbReference type="EnsemblPlants" id="AET6Gv20102000.2">
    <property type="protein sequence ID" value="AET6Gv20102000.2"/>
    <property type="gene ID" value="AET6Gv20102000"/>
</dbReference>
<protein>
    <recommendedName>
        <fullName evidence="1">F-box protein AT5G49610-like beta-propeller domain-containing protein</fullName>
    </recommendedName>
</protein>
<dbReference type="InterPro" id="IPR036047">
    <property type="entry name" value="F-box-like_dom_sf"/>
</dbReference>
<name>A0A453MV86_AEGTS</name>
<dbReference type="AlphaFoldDB" id="A0A453MV86"/>
<evidence type="ECO:0000313" key="3">
    <source>
        <dbReference type="Proteomes" id="UP000015105"/>
    </source>
</evidence>
<dbReference type="KEGG" id="ats:120966761"/>